<proteinExistence type="inferred from homology"/>
<dbReference type="SUPFAM" id="SSF102405">
    <property type="entry name" value="MCP/YpsA-like"/>
    <property type="match status" value="1"/>
</dbReference>
<evidence type="ECO:0000313" key="4">
    <source>
        <dbReference type="EMBL" id="WRL62540.1"/>
    </source>
</evidence>
<feature type="compositionally biased region" description="Basic and acidic residues" evidence="2">
    <location>
        <begin position="87"/>
        <end position="98"/>
    </location>
</feature>
<feature type="compositionally biased region" description="Polar residues" evidence="2">
    <location>
        <begin position="34"/>
        <end position="46"/>
    </location>
</feature>
<reference evidence="4 5" key="1">
    <citation type="submission" date="2023-12" db="EMBL/GenBank/DDBJ databases">
        <title>Blastococcus brunescens sp. nov., an actonobacterium isolated from sandstone collected in sahara desert.</title>
        <authorList>
            <person name="Gtari M."/>
            <person name="Ghodhbane F."/>
        </authorList>
    </citation>
    <scope>NUCLEOTIDE SEQUENCE [LARGE SCALE GENOMIC DNA]</scope>
    <source>
        <strain evidence="4 5">BMG 8361</strain>
    </source>
</reference>
<feature type="region of interest" description="Disordered" evidence="2">
    <location>
        <begin position="1"/>
        <end position="212"/>
    </location>
</feature>
<keyword evidence="5" id="KW-1185">Reference proteome</keyword>
<dbReference type="PANTHER" id="PTHR43022">
    <property type="entry name" value="PROTEIN SMF"/>
    <property type="match status" value="1"/>
</dbReference>
<gene>
    <name evidence="4" type="ORF">U6N30_21485</name>
</gene>
<feature type="compositionally biased region" description="Basic residues" evidence="2">
    <location>
        <begin position="99"/>
        <end position="108"/>
    </location>
</feature>
<evidence type="ECO:0000256" key="2">
    <source>
        <dbReference type="SAM" id="MobiDB-lite"/>
    </source>
</evidence>
<organism evidence="4 5">
    <name type="scientific">Blastococcus brunescens</name>
    <dbReference type="NCBI Taxonomy" id="1564165"/>
    <lineage>
        <taxon>Bacteria</taxon>
        <taxon>Bacillati</taxon>
        <taxon>Actinomycetota</taxon>
        <taxon>Actinomycetes</taxon>
        <taxon>Geodermatophilales</taxon>
        <taxon>Geodermatophilaceae</taxon>
        <taxon>Blastococcus</taxon>
    </lineage>
</organism>
<feature type="compositionally biased region" description="Basic residues" evidence="2">
    <location>
        <begin position="144"/>
        <end position="156"/>
    </location>
</feature>
<comment type="similarity">
    <text evidence="1">Belongs to the DprA/Smf family.</text>
</comment>
<evidence type="ECO:0000259" key="3">
    <source>
        <dbReference type="Pfam" id="PF02481"/>
    </source>
</evidence>
<dbReference type="EMBL" id="CP141261">
    <property type="protein sequence ID" value="WRL62540.1"/>
    <property type="molecule type" value="Genomic_DNA"/>
</dbReference>
<feature type="compositionally biased region" description="Basic residues" evidence="2">
    <location>
        <begin position="58"/>
        <end position="71"/>
    </location>
</feature>
<dbReference type="InterPro" id="IPR057666">
    <property type="entry name" value="DrpA_SLOG"/>
</dbReference>
<sequence length="473" mass="49566">MQVNTGGVGEARPGADRRTAEPVFCESRGRSPTWRGTRSPVPTTSRRPWACGCSGRRHEPRRGPRGGRGRWRGCADARPASGPGVAEPRRRAGDDRRLALRRGRRPRPGRPPDPLGPGPGADPIAGRRAGRAGRDPDRPDARRALRRPARRPRGRRVAGAAAARAHPRSERRTGRAGRAVGPHEGSCAATRPVGARHGTPGRAGRPFGGDRRVPCLHRVRRARGGRARAPAGERGWTVVSGGAFGIDGAAHRGALAAEAATLAVLACGVDRPYPAAHGALFHRIAETGLLVSEWPPGCAPLRHRFLVRNRLIAALTRGTVVVEAAARSGAQATARRAQGLGRQVLVVPGPVTSAMSVGCHELLRDEDLRAVLVTSAAQVIEAVGRIGDDLAPPVSGPSSPRDGLSDLAARVLDACPVRTGVSPERLAAIAGCDALEVLRVLPALELADLVEWTGTGWRLAAPPGRWGGPGAAA</sequence>
<feature type="domain" description="Smf/DprA SLOG" evidence="3">
    <location>
        <begin position="233"/>
        <end position="383"/>
    </location>
</feature>
<protein>
    <submittedName>
        <fullName evidence="4">DNA-processing protein DprA</fullName>
    </submittedName>
</protein>
<dbReference type="PANTHER" id="PTHR43022:SF1">
    <property type="entry name" value="PROTEIN SMF"/>
    <property type="match status" value="1"/>
</dbReference>
<evidence type="ECO:0000256" key="1">
    <source>
        <dbReference type="ARBA" id="ARBA00006525"/>
    </source>
</evidence>
<evidence type="ECO:0000313" key="5">
    <source>
        <dbReference type="Proteomes" id="UP001324287"/>
    </source>
</evidence>
<dbReference type="Pfam" id="PF02481">
    <property type="entry name" value="DNA_processg_A"/>
    <property type="match status" value="1"/>
</dbReference>
<feature type="compositionally biased region" description="Basic and acidic residues" evidence="2">
    <location>
        <begin position="132"/>
        <end position="143"/>
    </location>
</feature>
<dbReference type="InterPro" id="IPR003488">
    <property type="entry name" value="DprA"/>
</dbReference>
<accession>A0ABZ1AVL8</accession>
<dbReference type="Gene3D" id="3.40.50.450">
    <property type="match status" value="1"/>
</dbReference>
<name>A0ABZ1AVL8_9ACTN</name>
<dbReference type="Proteomes" id="UP001324287">
    <property type="component" value="Chromosome"/>
</dbReference>